<evidence type="ECO:0000256" key="3">
    <source>
        <dbReference type="RuleBase" id="RU003615"/>
    </source>
</evidence>
<dbReference type="InterPro" id="IPR045857">
    <property type="entry name" value="O16G_dom_2"/>
</dbReference>
<protein>
    <recommendedName>
        <fullName evidence="4">Alpha-amylase</fullName>
        <ecNumber evidence="4">3.2.1.1</ecNumber>
    </recommendedName>
</protein>
<comment type="similarity">
    <text evidence="1 3">Belongs to the glycosyl hydrolase 13 family.</text>
</comment>
<dbReference type="AlphaFoldDB" id="A0A3S2U8N0"/>
<accession>A0A3S2U8N0</accession>
<dbReference type="InterPro" id="IPR006046">
    <property type="entry name" value="Alpha_amylase"/>
</dbReference>
<keyword evidence="7" id="KW-1185">Reference proteome</keyword>
<keyword evidence="4" id="KW-0119">Carbohydrate metabolism</keyword>
<dbReference type="SMART" id="SM00642">
    <property type="entry name" value="Aamy"/>
    <property type="match status" value="1"/>
</dbReference>
<evidence type="ECO:0000256" key="4">
    <source>
        <dbReference type="RuleBase" id="RU361134"/>
    </source>
</evidence>
<feature type="domain" description="Glycosyl hydrolase family 13 catalytic" evidence="5">
    <location>
        <begin position="38"/>
        <end position="435"/>
    </location>
</feature>
<reference evidence="6 7" key="1">
    <citation type="submission" date="2019-01" db="EMBL/GenBank/DDBJ databases">
        <title>Bacillus sp. M5HDSG1-1, whole genome shotgun sequence.</title>
        <authorList>
            <person name="Tuo L."/>
        </authorList>
    </citation>
    <scope>NUCLEOTIDE SEQUENCE [LARGE SCALE GENOMIC DNA]</scope>
    <source>
        <strain evidence="6 7">M5HDSG1-1</strain>
    </source>
</reference>
<dbReference type="PRINTS" id="PR00110">
    <property type="entry name" value="ALPHAAMYLASE"/>
</dbReference>
<evidence type="ECO:0000256" key="1">
    <source>
        <dbReference type="ARBA" id="ARBA00008061"/>
    </source>
</evidence>
<comment type="catalytic activity">
    <reaction evidence="4">
        <text>Endohydrolysis of (1-&gt;4)-alpha-D-glucosidic linkages in polysaccharides containing three or more (1-&gt;4)-alpha-linked D-glucose units.</text>
        <dbReference type="EC" id="3.2.1.1"/>
    </reaction>
</comment>
<keyword evidence="4" id="KW-0378">Hydrolase</keyword>
<dbReference type="InterPro" id="IPR017853">
    <property type="entry name" value="GH"/>
</dbReference>
<dbReference type="GO" id="GO:0004556">
    <property type="term" value="F:alpha-amylase activity"/>
    <property type="evidence" value="ECO:0007669"/>
    <property type="project" value="UniProtKB-UniRule"/>
</dbReference>
<dbReference type="SUPFAM" id="SSF51445">
    <property type="entry name" value="(Trans)glycosidases"/>
    <property type="match status" value="1"/>
</dbReference>
<dbReference type="Gene3D" id="3.90.400.10">
    <property type="entry name" value="Oligo-1,6-glucosidase, Domain 2"/>
    <property type="match status" value="1"/>
</dbReference>
<organism evidence="6 7">
    <name type="scientific">Niallia taxi</name>
    <dbReference type="NCBI Taxonomy" id="2499688"/>
    <lineage>
        <taxon>Bacteria</taxon>
        <taxon>Bacillati</taxon>
        <taxon>Bacillota</taxon>
        <taxon>Bacilli</taxon>
        <taxon>Bacillales</taxon>
        <taxon>Bacillaceae</taxon>
        <taxon>Niallia</taxon>
    </lineage>
</organism>
<dbReference type="EC" id="3.2.1.1" evidence="4"/>
<dbReference type="Pfam" id="PF00128">
    <property type="entry name" value="Alpha-amylase"/>
    <property type="match status" value="1"/>
</dbReference>
<dbReference type="RefSeq" id="WP_127739716.1">
    <property type="nucleotide sequence ID" value="NZ_RZTZ01000008.1"/>
</dbReference>
<keyword evidence="2 4" id="KW-0326">Glycosidase</keyword>
<proteinExistence type="inferred from homology"/>
<name>A0A3S2U8N0_9BACI</name>
<evidence type="ECO:0000313" key="6">
    <source>
        <dbReference type="EMBL" id="RVT59936.1"/>
    </source>
</evidence>
<dbReference type="InterPro" id="IPR006047">
    <property type="entry name" value="GH13_cat_dom"/>
</dbReference>
<dbReference type="CDD" id="cd11316">
    <property type="entry name" value="AmyAc_bac2_AmyA"/>
    <property type="match status" value="1"/>
</dbReference>
<dbReference type="Proteomes" id="UP000288024">
    <property type="component" value="Unassembled WGS sequence"/>
</dbReference>
<dbReference type="PANTHER" id="PTHR10357">
    <property type="entry name" value="ALPHA-AMYLASE FAMILY MEMBER"/>
    <property type="match status" value="1"/>
</dbReference>
<gene>
    <name evidence="6" type="ORF">EM808_18630</name>
</gene>
<dbReference type="Gene3D" id="3.20.20.80">
    <property type="entry name" value="Glycosidases"/>
    <property type="match status" value="1"/>
</dbReference>
<sequence>MKKWYSVSLSLPLAASLSSREGVLEEKNQNDKDGVFYEIYVKSFYDSDGNGHGDLKGVIKKLDYLNDGNRNTNKDLQVNGLWLMPINTSPSYHKYDVTDYYSIDPEYGTLEDFHELTLEAHKRDVRVIIDLVINHTSSEHPWFIEASRDVTSKYHDYYVWSDEHTDLSETGSWGQQVWYKNPNGAGYYYGTFWSGMPDLNFTNPHVREELIKIGQYWLKQGADGFRLDAAMHIYKGQTTDGALNNLKWWEQFRAAMLEVKPDVYLVGEVWDVPEVVAPYYKSLDSAFNFDLASKIVHSVKSGIDEGITAAAIATDELYRTYNPNKIDATFLSNHDQIRVMSELNADIKKGKSAASILLTLPGNPFLYYGEEIGMTGEKPDELIREPFRWYEGDGEGQTSWQTPVYNIGNNGISVEVQDNNENSLLNHYRKMIRIRQQYVELGKGNIESIEVNNAKVVAYNRTYKKSSIQIFHNIANETVVVKTPLIGKVIFVSEQGVKNTKSSLTIPAHTTVLVK</sequence>
<comment type="caution">
    <text evidence="6">The sequence shown here is derived from an EMBL/GenBank/DDBJ whole genome shotgun (WGS) entry which is preliminary data.</text>
</comment>
<evidence type="ECO:0000259" key="5">
    <source>
        <dbReference type="SMART" id="SM00642"/>
    </source>
</evidence>
<evidence type="ECO:0000256" key="2">
    <source>
        <dbReference type="ARBA" id="ARBA00023295"/>
    </source>
</evidence>
<evidence type="ECO:0000313" key="7">
    <source>
        <dbReference type="Proteomes" id="UP000288024"/>
    </source>
</evidence>
<dbReference type="PANTHER" id="PTHR10357:SF179">
    <property type="entry name" value="NEUTRAL AND BASIC AMINO ACID TRANSPORT PROTEIN RBAT"/>
    <property type="match status" value="1"/>
</dbReference>
<dbReference type="GO" id="GO:0043169">
    <property type="term" value="F:cation binding"/>
    <property type="evidence" value="ECO:0007669"/>
    <property type="project" value="InterPro"/>
</dbReference>
<dbReference type="GO" id="GO:0009313">
    <property type="term" value="P:oligosaccharide catabolic process"/>
    <property type="evidence" value="ECO:0007669"/>
    <property type="project" value="TreeGrafter"/>
</dbReference>
<dbReference type="EMBL" id="RZTZ01000008">
    <property type="protein sequence ID" value="RVT59936.1"/>
    <property type="molecule type" value="Genomic_DNA"/>
</dbReference>